<dbReference type="InterPro" id="IPR032675">
    <property type="entry name" value="LRR_dom_sf"/>
</dbReference>
<dbReference type="AlphaFoldDB" id="A0A420TJC5"/>
<dbReference type="Proteomes" id="UP000283569">
    <property type="component" value="Unassembled WGS sequence"/>
</dbReference>
<evidence type="ECO:0008006" key="3">
    <source>
        <dbReference type="Google" id="ProtNLM"/>
    </source>
</evidence>
<evidence type="ECO:0000313" key="2">
    <source>
        <dbReference type="Proteomes" id="UP000283569"/>
    </source>
</evidence>
<dbReference type="SUPFAM" id="SSF52047">
    <property type="entry name" value="RNI-like"/>
    <property type="match status" value="1"/>
</dbReference>
<protein>
    <recommendedName>
        <fullName evidence="3">F-box domain-containing protein</fullName>
    </recommendedName>
</protein>
<sequence>MNTDSKTYHCKSRAMAYPLLGVSEQKPEGKMTDGHAEVAVDISRQVSMSTRSRDRSSDFPTSRLPTEIYQMIVEHIVLHFDECDNDQVAIRAKTLSSLACTSTTLQCLTEPYLYSFPESSRLKSSQGQEHFRLSLAVDSRRGNLVQVLDFVWDAKVYSRTLVIDIARRCPNLHTLHLSFPTKASPEDVFSQAYVDNLADLFFVCPKVKKLRLSTSHSPSTYETEVIPIPEQDGRIAEFAGQLSHVELSDEVAWFKIAMLPYLSGNVISFVMVNPGPVYHPGFLETLGQRCPVLQSLKIMCWGVTPLELETLCKALGSTLKVLYLKGLYADSVLSRFLPNMQVLEHLRLGNPFPLYVEDMDAMSSLSHLRTFIADGDEDEEFNSYFLEETGADRDRALARFLYARRMTLETVWLDSDDLLNKDVFENLKLVRNLGSVGLSWSDALEREEVEGLLETCPKLQEVSDIRKCVDDMLDGDGWNRYKLRINYLRPRWCEMDFPYCSAGWSDSLR</sequence>
<gene>
    <name evidence="1" type="ORF">BFJ72_g5514</name>
</gene>
<dbReference type="Gene3D" id="3.80.10.10">
    <property type="entry name" value="Ribonuclease Inhibitor"/>
    <property type="match status" value="1"/>
</dbReference>
<name>A0A420TJC5_GIBIN</name>
<organism evidence="1 2">
    <name type="scientific">Gibberella intermedia</name>
    <name type="common">Bulb rot disease fungus</name>
    <name type="synonym">Fusarium proliferatum</name>
    <dbReference type="NCBI Taxonomy" id="948311"/>
    <lineage>
        <taxon>Eukaryota</taxon>
        <taxon>Fungi</taxon>
        <taxon>Dikarya</taxon>
        <taxon>Ascomycota</taxon>
        <taxon>Pezizomycotina</taxon>
        <taxon>Sordariomycetes</taxon>
        <taxon>Hypocreomycetidae</taxon>
        <taxon>Hypocreales</taxon>
        <taxon>Nectriaceae</taxon>
        <taxon>Fusarium</taxon>
        <taxon>Fusarium fujikuroi species complex</taxon>
    </lineage>
</organism>
<comment type="caution">
    <text evidence="1">The sequence shown here is derived from an EMBL/GenBank/DDBJ whole genome shotgun (WGS) entry which is preliminary data.</text>
</comment>
<dbReference type="EMBL" id="MRDB01000015">
    <property type="protein sequence ID" value="RKL41622.1"/>
    <property type="molecule type" value="Genomic_DNA"/>
</dbReference>
<evidence type="ECO:0000313" key="1">
    <source>
        <dbReference type="EMBL" id="RKL41622.1"/>
    </source>
</evidence>
<proteinExistence type="predicted"/>
<accession>A0A420TJC5</accession>
<reference evidence="1 2" key="1">
    <citation type="journal article" date="2018" name="Sci. Rep.">
        <title>Characterisation of pathogen-specific regions and novel effector candidates in Fusarium oxysporum f. sp. cepae.</title>
        <authorList>
            <person name="Armitage A.D."/>
            <person name="Taylor A."/>
            <person name="Sobczyk M.K."/>
            <person name="Baxter L."/>
            <person name="Greenfield B.P."/>
            <person name="Bates H.J."/>
            <person name="Wilson F."/>
            <person name="Jackson A.C."/>
            <person name="Ott S."/>
            <person name="Harrison R.J."/>
            <person name="Clarkson J.P."/>
        </authorList>
    </citation>
    <scope>NUCLEOTIDE SEQUENCE [LARGE SCALE GENOMIC DNA]</scope>
    <source>
        <strain evidence="1 2">Fp_A8</strain>
    </source>
</reference>